<accession>X0RTZ3</accession>
<organism evidence="1">
    <name type="scientific">marine sediment metagenome</name>
    <dbReference type="NCBI Taxonomy" id="412755"/>
    <lineage>
        <taxon>unclassified sequences</taxon>
        <taxon>metagenomes</taxon>
        <taxon>ecological metagenomes</taxon>
    </lineage>
</organism>
<evidence type="ECO:0000313" key="1">
    <source>
        <dbReference type="EMBL" id="GAF72263.1"/>
    </source>
</evidence>
<dbReference type="AlphaFoldDB" id="X0RTZ3"/>
<protein>
    <submittedName>
        <fullName evidence="1">Uncharacterized protein</fullName>
    </submittedName>
</protein>
<name>X0RTZ3_9ZZZZ</name>
<proteinExistence type="predicted"/>
<dbReference type="EMBL" id="BARS01007989">
    <property type="protein sequence ID" value="GAF72263.1"/>
    <property type="molecule type" value="Genomic_DNA"/>
</dbReference>
<reference evidence="1" key="1">
    <citation type="journal article" date="2014" name="Front. Microbiol.">
        <title>High frequency of phylogenetically diverse reductive dehalogenase-homologous genes in deep subseafloor sedimentary metagenomes.</title>
        <authorList>
            <person name="Kawai M."/>
            <person name="Futagami T."/>
            <person name="Toyoda A."/>
            <person name="Takaki Y."/>
            <person name="Nishi S."/>
            <person name="Hori S."/>
            <person name="Arai W."/>
            <person name="Tsubouchi T."/>
            <person name="Morono Y."/>
            <person name="Uchiyama I."/>
            <person name="Ito T."/>
            <person name="Fujiyama A."/>
            <person name="Inagaki F."/>
            <person name="Takami H."/>
        </authorList>
    </citation>
    <scope>NUCLEOTIDE SEQUENCE</scope>
    <source>
        <strain evidence="1">Expedition CK06-06</strain>
    </source>
</reference>
<gene>
    <name evidence="1" type="ORF">S01H1_15304</name>
</gene>
<comment type="caution">
    <text evidence="1">The sequence shown here is derived from an EMBL/GenBank/DDBJ whole genome shotgun (WGS) entry which is preliminary data.</text>
</comment>
<sequence>MRFDDEQVQGILQARRVIGRSAFPGKEGLEIGVRLLSERDIDLSRFEAQMYLERQAKKVQLTLIDFVQVDPESLDREHQRQVIMHAFCDPESPQEKPILFFDNIEQVRSLDSVLCQQLWEIYVDWQDVVNPRLTMTGDEVDELVAALKDEQMAKLILAPLERETLQSLVRSLVAQLQT</sequence>